<dbReference type="GO" id="GO:0032447">
    <property type="term" value="P:protein urmylation"/>
    <property type="evidence" value="ECO:0007669"/>
    <property type="project" value="TreeGrafter"/>
</dbReference>
<keyword evidence="2" id="KW-0963">Cytoplasm</keyword>
<dbReference type="GO" id="GO:0002143">
    <property type="term" value="P:tRNA wobble position uridine thiolation"/>
    <property type="evidence" value="ECO:0007669"/>
    <property type="project" value="TreeGrafter"/>
</dbReference>
<dbReference type="SUPFAM" id="SSF69572">
    <property type="entry name" value="Activating enzymes of the ubiquitin-like proteins"/>
    <property type="match status" value="1"/>
</dbReference>
<evidence type="ECO:0000256" key="2">
    <source>
        <dbReference type="ARBA" id="ARBA00022490"/>
    </source>
</evidence>
<keyword evidence="3" id="KW-0548">Nucleotidyltransferase</keyword>
<dbReference type="SMART" id="SM00450">
    <property type="entry name" value="RHOD"/>
    <property type="match status" value="1"/>
</dbReference>
<evidence type="ECO:0000256" key="1">
    <source>
        <dbReference type="ARBA" id="ARBA00004496"/>
    </source>
</evidence>
<dbReference type="Pfam" id="PF00899">
    <property type="entry name" value="ThiF"/>
    <property type="match status" value="1"/>
</dbReference>
<dbReference type="PANTHER" id="PTHR10953:SF102">
    <property type="entry name" value="ADENYLYLTRANSFERASE AND SULFURTRANSFERASE MOCS3"/>
    <property type="match status" value="1"/>
</dbReference>
<dbReference type="PROSITE" id="PS50206">
    <property type="entry name" value="RHODANESE_3"/>
    <property type="match status" value="1"/>
</dbReference>
<dbReference type="Proteomes" id="UP001165063">
    <property type="component" value="Unassembled WGS sequence"/>
</dbReference>
<protein>
    <submittedName>
        <fullName evidence="5">Unnamed protein product</fullName>
    </submittedName>
</protein>
<dbReference type="Gene3D" id="3.40.50.720">
    <property type="entry name" value="NAD(P)-binding Rossmann-like Domain"/>
    <property type="match status" value="1"/>
</dbReference>
<dbReference type="GO" id="GO:0005737">
    <property type="term" value="C:cytoplasm"/>
    <property type="evidence" value="ECO:0007669"/>
    <property type="project" value="UniProtKB-SubCell"/>
</dbReference>
<proteinExistence type="predicted"/>
<comment type="subcellular location">
    <subcellularLocation>
        <location evidence="1">Cytoplasm</location>
    </subcellularLocation>
</comment>
<dbReference type="OrthoDB" id="10261062at2759"/>
<organism evidence="5 6">
    <name type="scientific">Ambrosiozyma monospora</name>
    <name type="common">Yeast</name>
    <name type="synonym">Endomycopsis monosporus</name>
    <dbReference type="NCBI Taxonomy" id="43982"/>
    <lineage>
        <taxon>Eukaryota</taxon>
        <taxon>Fungi</taxon>
        <taxon>Dikarya</taxon>
        <taxon>Ascomycota</taxon>
        <taxon>Saccharomycotina</taxon>
        <taxon>Pichiomycetes</taxon>
        <taxon>Pichiales</taxon>
        <taxon>Pichiaceae</taxon>
        <taxon>Ambrosiozyma</taxon>
    </lineage>
</organism>
<gene>
    <name evidence="5" type="ORF">Amon01_000544600</name>
</gene>
<dbReference type="Pfam" id="PF00581">
    <property type="entry name" value="Rhodanese"/>
    <property type="match status" value="1"/>
</dbReference>
<dbReference type="InterPro" id="IPR000594">
    <property type="entry name" value="ThiF_NAD_FAD-bd"/>
</dbReference>
<keyword evidence="6" id="KW-1185">Reference proteome</keyword>
<dbReference type="GO" id="GO:0016779">
    <property type="term" value="F:nucleotidyltransferase activity"/>
    <property type="evidence" value="ECO:0007669"/>
    <property type="project" value="UniProtKB-KW"/>
</dbReference>
<accession>A0A9W6Z2Y6</accession>
<dbReference type="EMBL" id="BSXU01003017">
    <property type="protein sequence ID" value="GMG39561.1"/>
    <property type="molecule type" value="Genomic_DNA"/>
</dbReference>
<dbReference type="CDD" id="cd00757">
    <property type="entry name" value="ThiF_MoeB_HesA_family"/>
    <property type="match status" value="1"/>
</dbReference>
<dbReference type="GO" id="GO:0042292">
    <property type="term" value="F:URM1 activating enzyme activity"/>
    <property type="evidence" value="ECO:0007669"/>
    <property type="project" value="TreeGrafter"/>
</dbReference>
<dbReference type="InterPro" id="IPR001763">
    <property type="entry name" value="Rhodanese-like_dom"/>
</dbReference>
<evidence type="ECO:0000259" key="4">
    <source>
        <dbReference type="PROSITE" id="PS50206"/>
    </source>
</evidence>
<keyword evidence="3" id="KW-0808">Transferase</keyword>
<evidence type="ECO:0000313" key="5">
    <source>
        <dbReference type="EMBL" id="GMG39561.1"/>
    </source>
</evidence>
<dbReference type="GO" id="GO:0004792">
    <property type="term" value="F:thiosulfate-cyanide sulfurtransferase activity"/>
    <property type="evidence" value="ECO:0007669"/>
    <property type="project" value="TreeGrafter"/>
</dbReference>
<evidence type="ECO:0000313" key="6">
    <source>
        <dbReference type="Proteomes" id="UP001165063"/>
    </source>
</evidence>
<sequence>MSLDELSKEQLIEKLKLLELENNSLKEQVGKTYGIDNHDNNPQLQQYQHQQQSFNSLLSSEEYRRYGRQMQVPEIGISTQRKLKQSKIGIVDGDTVDVTNLHRQVLHNTETVGMLKCESAKRNLLKLNPNVEIQTYPDLISNDNAFKIISQYDYVLDCTDNPATRYLINDVSVLCGKTIISGSGVKTDGQLCVLNFHNIGPCYRCFYPSPPPANSITSCADGGVVGSCIGLVGIMMATETLKVISGFYSGDNFKPYLGLYSGFGPNQSLRTFKMRGKSNKCKVCCAETRQITKEVIEKGDLDYHTWCGSVDYNVLKPDERIDVQNLKKIIDTEKETKTGFLLLDVRPKEQFEISSIPNTRNIPYAKLKKCKTLEDVLPDYDDVPVYVICRFGRDSQLSVRFLKDQLGLKNVWDVKGGVNKWASDVDGEFFVYW</sequence>
<comment type="caution">
    <text evidence="5">The sequence shown here is derived from an EMBL/GenBank/DDBJ whole genome shotgun (WGS) entry which is preliminary data.</text>
</comment>
<reference evidence="5" key="1">
    <citation type="submission" date="2023-04" db="EMBL/GenBank/DDBJ databases">
        <title>Ambrosiozyma monospora NBRC 1965.</title>
        <authorList>
            <person name="Ichikawa N."/>
            <person name="Sato H."/>
            <person name="Tonouchi N."/>
        </authorList>
    </citation>
    <scope>NUCLEOTIDE SEQUENCE</scope>
    <source>
        <strain evidence="5">NBRC 1965</strain>
    </source>
</reference>
<dbReference type="Gene3D" id="3.40.250.10">
    <property type="entry name" value="Rhodanese-like domain"/>
    <property type="match status" value="1"/>
</dbReference>
<dbReference type="InterPro" id="IPR045886">
    <property type="entry name" value="ThiF/MoeB/HesA"/>
</dbReference>
<dbReference type="AlphaFoldDB" id="A0A9W6Z2Y6"/>
<feature type="domain" description="Rhodanese" evidence="4">
    <location>
        <begin position="336"/>
        <end position="430"/>
    </location>
</feature>
<evidence type="ECO:0000256" key="3">
    <source>
        <dbReference type="ARBA" id="ARBA00022695"/>
    </source>
</evidence>
<dbReference type="InterPro" id="IPR035985">
    <property type="entry name" value="Ubiquitin-activating_enz"/>
</dbReference>
<dbReference type="InterPro" id="IPR036873">
    <property type="entry name" value="Rhodanese-like_dom_sf"/>
</dbReference>
<name>A0A9W6Z2Y6_AMBMO</name>
<dbReference type="PANTHER" id="PTHR10953">
    <property type="entry name" value="UBIQUITIN-ACTIVATING ENZYME E1"/>
    <property type="match status" value="1"/>
</dbReference>